<evidence type="ECO:0000313" key="3">
    <source>
        <dbReference type="Proteomes" id="UP000198575"/>
    </source>
</evidence>
<evidence type="ECO:0000259" key="1">
    <source>
        <dbReference type="Pfam" id="PF05099"/>
    </source>
</evidence>
<accession>A0A1I4V123</accession>
<feature type="domain" description="Co-chaperone DjlA N-terminal" evidence="1">
    <location>
        <begin position="43"/>
        <end position="146"/>
    </location>
</feature>
<reference evidence="2 3" key="1">
    <citation type="submission" date="2016-10" db="EMBL/GenBank/DDBJ databases">
        <authorList>
            <person name="de Groot N.N."/>
        </authorList>
    </citation>
    <scope>NUCLEOTIDE SEQUENCE [LARGE SCALE GENOMIC DNA]</scope>
    <source>
        <strain evidence="2 3">CGMCC 1.7659</strain>
    </source>
</reference>
<sequence length="160" mass="17354">MGDDGFGGVLRDLRSAMGGLFSGGTLDETRIVTLEVTFGLIGWLAKADGVVTSHEAEFANRLVEELNLPTKGKAIAQAAFLRGQHRKIDVAVEVTRFLALHPKGSPEIRRLYDTLLRLVAADGRVFKHERVALETLTDAFGLPRSVIDARLTMIRGEAAG</sequence>
<dbReference type="EMBL" id="FOVF01000001">
    <property type="protein sequence ID" value="SFM94753.1"/>
    <property type="molecule type" value="Genomic_DNA"/>
</dbReference>
<gene>
    <name evidence="2" type="ORF">SAMN05216289_1013</name>
</gene>
<dbReference type="InterPro" id="IPR007791">
    <property type="entry name" value="DjlA_N"/>
</dbReference>
<dbReference type="AlphaFoldDB" id="A0A1I4V123"/>
<dbReference type="STRING" id="578942.SAMN05216289_1013"/>
<dbReference type="RefSeq" id="WP_175497767.1">
    <property type="nucleotide sequence ID" value="NZ_FOVF01000001.1"/>
</dbReference>
<dbReference type="InterPro" id="IPR029024">
    <property type="entry name" value="TerB-like"/>
</dbReference>
<keyword evidence="3" id="KW-1185">Reference proteome</keyword>
<dbReference type="Pfam" id="PF05099">
    <property type="entry name" value="TerB"/>
    <property type="match status" value="1"/>
</dbReference>
<protein>
    <submittedName>
        <fullName evidence="2">Tellurite resistance protein TerB</fullName>
    </submittedName>
</protein>
<dbReference type="SUPFAM" id="SSF158682">
    <property type="entry name" value="TerB-like"/>
    <property type="match status" value="1"/>
</dbReference>
<dbReference type="Proteomes" id="UP000198575">
    <property type="component" value="Unassembled WGS sequence"/>
</dbReference>
<proteinExistence type="predicted"/>
<name>A0A1I4V123_9GAMM</name>
<evidence type="ECO:0000313" key="2">
    <source>
        <dbReference type="EMBL" id="SFM94753.1"/>
    </source>
</evidence>
<dbReference type="Gene3D" id="1.10.3680.10">
    <property type="entry name" value="TerB-like"/>
    <property type="match status" value="1"/>
</dbReference>
<organism evidence="2 3">
    <name type="scientific">Dokdonella immobilis</name>
    <dbReference type="NCBI Taxonomy" id="578942"/>
    <lineage>
        <taxon>Bacteria</taxon>
        <taxon>Pseudomonadati</taxon>
        <taxon>Pseudomonadota</taxon>
        <taxon>Gammaproteobacteria</taxon>
        <taxon>Lysobacterales</taxon>
        <taxon>Rhodanobacteraceae</taxon>
        <taxon>Dokdonella</taxon>
    </lineage>
</organism>